<proteinExistence type="predicted"/>
<dbReference type="OrthoDB" id="3944128at2759"/>
<dbReference type="PROSITE" id="PS51257">
    <property type="entry name" value="PROKAR_LIPOPROTEIN"/>
    <property type="match status" value="1"/>
</dbReference>
<gene>
    <name evidence="2" type="ORF">PENSTE_c001G09826</name>
</gene>
<name>A0A1V6U213_9EURO</name>
<keyword evidence="1" id="KW-0732">Signal</keyword>
<organism evidence="2 3">
    <name type="scientific">Penicillium steckii</name>
    <dbReference type="NCBI Taxonomy" id="303698"/>
    <lineage>
        <taxon>Eukaryota</taxon>
        <taxon>Fungi</taxon>
        <taxon>Dikarya</taxon>
        <taxon>Ascomycota</taxon>
        <taxon>Pezizomycotina</taxon>
        <taxon>Eurotiomycetes</taxon>
        <taxon>Eurotiomycetidae</taxon>
        <taxon>Eurotiales</taxon>
        <taxon>Aspergillaceae</taxon>
        <taxon>Penicillium</taxon>
    </lineage>
</organism>
<keyword evidence="3" id="KW-1185">Reference proteome</keyword>
<sequence>MLSKLVFALLCGLAACQDPAVTSDQWLISLNSTIFWPTATDYYYGPTTGPQASAVSCNAEWIEYSGRSSALMSLGVTGTTTSFGSYATSEGACRTSVSLEKWSDTHTGSLTTLCDDIPRAVGPREIVTKYYPGTGPCVTGYTTYSNVEELYREPSRTPQCTLQTSECIPIWSTWSTLSSSWRSSIVTSSYGDTNSPIRPLDCPKTGNYYPEENPCSACHFLPGTATLFYWPTTTIDGDLCLQNGTTIPASGPTTAIVNGKTFTSPTAYVSFTTIYAWSNRRAHQGFQCGIDHSDAIISVNPETLSSMRNHRNAKYPTIGTAYPFNFAEFMPQQLGNETQSIIPWPQYRGGQQCPLGDANSCTMVRDDYAPWLMLPEEVREIDAGWTVCDRRWYIPTVTMVALDREEIIVTSTPEPTEQVEVFAAAAPEDALAAPTPQATTAGW</sequence>
<feature type="signal peptide" evidence="1">
    <location>
        <begin position="1"/>
        <end position="16"/>
    </location>
</feature>
<feature type="chain" id="PRO_5012257962" evidence="1">
    <location>
        <begin position="17"/>
        <end position="443"/>
    </location>
</feature>
<protein>
    <submittedName>
        <fullName evidence="2">Uncharacterized protein</fullName>
    </submittedName>
</protein>
<accession>A0A1V6U213</accession>
<comment type="caution">
    <text evidence="2">The sequence shown here is derived from an EMBL/GenBank/DDBJ whole genome shotgun (WGS) entry which is preliminary data.</text>
</comment>
<dbReference type="Proteomes" id="UP000191285">
    <property type="component" value="Unassembled WGS sequence"/>
</dbReference>
<dbReference type="EMBL" id="MLKD01000001">
    <property type="protein sequence ID" value="OQE32260.1"/>
    <property type="molecule type" value="Genomic_DNA"/>
</dbReference>
<reference evidence="3" key="1">
    <citation type="journal article" date="2017" name="Nat. Microbiol.">
        <title>Global analysis of biosynthetic gene clusters reveals vast potential of secondary metabolite production in Penicillium species.</title>
        <authorList>
            <person name="Nielsen J.C."/>
            <person name="Grijseels S."/>
            <person name="Prigent S."/>
            <person name="Ji B."/>
            <person name="Dainat J."/>
            <person name="Nielsen K.F."/>
            <person name="Frisvad J.C."/>
            <person name="Workman M."/>
            <person name="Nielsen J."/>
        </authorList>
    </citation>
    <scope>NUCLEOTIDE SEQUENCE [LARGE SCALE GENOMIC DNA]</scope>
    <source>
        <strain evidence="3">IBT 24891</strain>
    </source>
</reference>
<dbReference type="STRING" id="303698.A0A1V6U213"/>
<evidence type="ECO:0000256" key="1">
    <source>
        <dbReference type="SAM" id="SignalP"/>
    </source>
</evidence>
<evidence type="ECO:0000313" key="3">
    <source>
        <dbReference type="Proteomes" id="UP000191285"/>
    </source>
</evidence>
<evidence type="ECO:0000313" key="2">
    <source>
        <dbReference type="EMBL" id="OQE32260.1"/>
    </source>
</evidence>
<dbReference type="AlphaFoldDB" id="A0A1V6U213"/>